<dbReference type="Proteomes" id="UP000252797">
    <property type="component" value="Unassembled WGS sequence"/>
</dbReference>
<comment type="similarity">
    <text evidence="1">Belongs to the UPF0177 family.</text>
</comment>
<dbReference type="AlphaFoldDB" id="A0A367CF62"/>
<reference evidence="4 5" key="1">
    <citation type="submission" date="2015-06" db="EMBL/GenBank/DDBJ databases">
        <title>The Genome Sequence of Enterococcus durans 4EA1.</title>
        <authorList>
            <consortium name="The Broad Institute Genomics Platform"/>
            <consortium name="The Broad Institute Genome Sequencing Center for Infectious Disease"/>
            <person name="Earl A.M."/>
            <person name="Van Tyne D."/>
            <person name="Lebreton F."/>
            <person name="Saavedra J.T."/>
            <person name="Gilmore M.S."/>
            <person name="Manson Mcguire A."/>
            <person name="Clock S."/>
            <person name="Crupain M."/>
            <person name="Rangan U."/>
            <person name="Young S."/>
            <person name="Abouelleil A."/>
            <person name="Cao P."/>
            <person name="Chapman S.B."/>
            <person name="Griggs A."/>
            <person name="Priest M."/>
            <person name="Shea T."/>
            <person name="Wortman J."/>
            <person name="Nusbaum C."/>
            <person name="Birren B."/>
        </authorList>
    </citation>
    <scope>NUCLEOTIDE SEQUENCE [LARGE SCALE GENOMIC DNA]</scope>
    <source>
        <strain evidence="4 5">4EA1</strain>
    </source>
</reference>
<sequence>MKELMTKKMNKIGILIAILGLTIGYAILTIGVPIIESVSLAAGGFIGLYSLFGVEGLKAGFKKPKKAILTFLVSYVCAVVLSLVMSSVVKNILHASTAANEVTDHLSATFIIETLPMLLGEELLAIVILVIVANLLGGTRKAIVAGILVSSVIFGLLHLPTYQWNLLQCLLIIGVGRIPFTVATLKSDSIWAGYFVHVAYDWIAFIVILLSMK</sequence>
<dbReference type="GO" id="GO:0004175">
    <property type="term" value="F:endopeptidase activity"/>
    <property type="evidence" value="ECO:0007669"/>
    <property type="project" value="UniProtKB-ARBA"/>
</dbReference>
<feature type="domain" description="CAAX prenyl protease 2/Lysostaphin resistance protein A-like" evidence="3">
    <location>
        <begin position="111"/>
        <end position="203"/>
    </location>
</feature>
<comment type="caution">
    <text evidence="4">The sequence shown here is derived from an EMBL/GenBank/DDBJ whole genome shotgun (WGS) entry which is preliminary data.</text>
</comment>
<feature type="transmembrane region" description="Helical" evidence="2">
    <location>
        <begin position="38"/>
        <end position="57"/>
    </location>
</feature>
<feature type="transmembrane region" description="Helical" evidence="2">
    <location>
        <begin position="192"/>
        <end position="212"/>
    </location>
</feature>
<feature type="transmembrane region" description="Helical" evidence="2">
    <location>
        <begin position="12"/>
        <end position="32"/>
    </location>
</feature>
<evidence type="ECO:0000259" key="3">
    <source>
        <dbReference type="Pfam" id="PF02517"/>
    </source>
</evidence>
<dbReference type="EMBL" id="LEPB01000004">
    <property type="protein sequence ID" value="RCA11116.1"/>
    <property type="molecule type" value="Genomic_DNA"/>
</dbReference>
<keyword evidence="2" id="KW-0812">Transmembrane</keyword>
<gene>
    <name evidence="4" type="ORF">EA71_01871</name>
</gene>
<keyword evidence="2" id="KW-0472">Membrane</keyword>
<evidence type="ECO:0000256" key="2">
    <source>
        <dbReference type="SAM" id="Phobius"/>
    </source>
</evidence>
<proteinExistence type="inferred from homology"/>
<dbReference type="GO" id="GO:0080120">
    <property type="term" value="P:CAAX-box protein maturation"/>
    <property type="evidence" value="ECO:0007669"/>
    <property type="project" value="UniProtKB-ARBA"/>
</dbReference>
<dbReference type="InterPro" id="IPR003675">
    <property type="entry name" value="Rce1/LyrA-like_dom"/>
</dbReference>
<feature type="transmembrane region" description="Helical" evidence="2">
    <location>
        <begin position="142"/>
        <end position="159"/>
    </location>
</feature>
<keyword evidence="2" id="KW-1133">Transmembrane helix</keyword>
<organism evidence="4 5">
    <name type="scientific">Enterococcus durans</name>
    <dbReference type="NCBI Taxonomy" id="53345"/>
    <lineage>
        <taxon>Bacteria</taxon>
        <taxon>Bacillati</taxon>
        <taxon>Bacillota</taxon>
        <taxon>Bacilli</taxon>
        <taxon>Lactobacillales</taxon>
        <taxon>Enterococcaceae</taxon>
        <taxon>Enterococcus</taxon>
    </lineage>
</organism>
<evidence type="ECO:0000256" key="1">
    <source>
        <dbReference type="ARBA" id="ARBA00009067"/>
    </source>
</evidence>
<evidence type="ECO:0000313" key="5">
    <source>
        <dbReference type="Proteomes" id="UP000252797"/>
    </source>
</evidence>
<dbReference type="Pfam" id="PF02517">
    <property type="entry name" value="Rce1-like"/>
    <property type="match status" value="1"/>
</dbReference>
<evidence type="ECO:0000313" key="4">
    <source>
        <dbReference type="EMBL" id="RCA11116.1"/>
    </source>
</evidence>
<protein>
    <recommendedName>
        <fullName evidence="3">CAAX prenyl protease 2/Lysostaphin resistance protein A-like domain-containing protein</fullName>
    </recommendedName>
</protein>
<feature type="transmembrane region" description="Helical" evidence="2">
    <location>
        <begin position="69"/>
        <end position="89"/>
    </location>
</feature>
<dbReference type="RefSeq" id="WP_113845967.1">
    <property type="nucleotide sequence ID" value="NZ_LEPB01000004.1"/>
</dbReference>
<name>A0A367CF62_9ENTE</name>
<accession>A0A367CF62</accession>
<feature type="transmembrane region" description="Helical" evidence="2">
    <location>
        <begin position="109"/>
        <end position="135"/>
    </location>
</feature>